<organism evidence="2 3">
    <name type="scientific">Pseudomonas frederiksbergensis</name>
    <dbReference type="NCBI Taxonomy" id="104087"/>
    <lineage>
        <taxon>Bacteria</taxon>
        <taxon>Pseudomonadati</taxon>
        <taxon>Pseudomonadota</taxon>
        <taxon>Gammaproteobacteria</taxon>
        <taxon>Pseudomonadales</taxon>
        <taxon>Pseudomonadaceae</taxon>
        <taxon>Pseudomonas</taxon>
    </lineage>
</organism>
<dbReference type="InterPro" id="IPR040829">
    <property type="entry name" value="Cap16_NUDIX"/>
</dbReference>
<evidence type="ECO:0000259" key="1">
    <source>
        <dbReference type="Pfam" id="PF18167"/>
    </source>
</evidence>
<dbReference type="Proteomes" id="UP000283627">
    <property type="component" value="Unassembled WGS sequence"/>
</dbReference>
<proteinExistence type="predicted"/>
<name>A0A423KSQ8_9PSED</name>
<reference evidence="2 3" key="1">
    <citation type="submission" date="2016-10" db="EMBL/GenBank/DDBJ databases">
        <title>Comparative genome analysis of multiple Pseudomonas spp. focuses on biocontrol and plant growth promoting traits.</title>
        <authorList>
            <person name="Tao X.-Y."/>
            <person name="Taylor C.G."/>
        </authorList>
    </citation>
    <scope>NUCLEOTIDE SEQUENCE [LARGE SCALE GENOMIC DNA]</scope>
    <source>
        <strain evidence="2 3">39A2</strain>
    </source>
</reference>
<comment type="caution">
    <text evidence="2">The sequence shown here is derived from an EMBL/GenBank/DDBJ whole genome shotgun (WGS) entry which is preliminary data.</text>
</comment>
<sequence>MDVPTPTGAILALIKACFKHNDHLAPLVKSYMYLFRKDIRISMACLVRYEFEGKIILVRNRHRQEYIAPFGGVIKFHEDARTVLDNIEFQSEQKSSTDKDLIYDLRGYLKSRHFGTFMTWFKSRTGREQVDALHRELREEFAESGIPQHIATPLIEAKYSLVRVIHEGPYGHDEHKHATFRYLEIYKPVMSQGVEEALKHLAEISTSSDSKTQLVNKQELDKLRTRLGVPIAGHARYLNSAKWHGFEPAAL</sequence>
<protein>
    <recommendedName>
        <fullName evidence="1">CD-NTase-associated protein 16 NUDIX domain-containing protein</fullName>
    </recommendedName>
</protein>
<feature type="domain" description="CD-NTase-associated protein 16 NUDIX" evidence="1">
    <location>
        <begin position="38"/>
        <end position="223"/>
    </location>
</feature>
<dbReference type="RefSeq" id="WP_148053185.1">
    <property type="nucleotide sequence ID" value="NZ_MOBP01000001.1"/>
</dbReference>
<dbReference type="OrthoDB" id="4195664at2"/>
<evidence type="ECO:0000313" key="3">
    <source>
        <dbReference type="Proteomes" id="UP000283627"/>
    </source>
</evidence>
<dbReference type="Pfam" id="PF18167">
    <property type="entry name" value="Sa_NUDIX"/>
    <property type="match status" value="1"/>
</dbReference>
<evidence type="ECO:0000313" key="2">
    <source>
        <dbReference type="EMBL" id="RON58734.1"/>
    </source>
</evidence>
<gene>
    <name evidence="2" type="ORF">BK665_02025</name>
</gene>
<dbReference type="EMBL" id="MOBP01000001">
    <property type="protein sequence ID" value="RON58734.1"/>
    <property type="molecule type" value="Genomic_DNA"/>
</dbReference>
<dbReference type="AlphaFoldDB" id="A0A423KSQ8"/>
<accession>A0A423KSQ8</accession>